<dbReference type="PROSITE" id="PS50181">
    <property type="entry name" value="FBOX"/>
    <property type="match status" value="1"/>
</dbReference>
<feature type="compositionally biased region" description="Basic and acidic residues" evidence="1">
    <location>
        <begin position="1499"/>
        <end position="1524"/>
    </location>
</feature>
<feature type="compositionally biased region" description="Low complexity" evidence="1">
    <location>
        <begin position="1637"/>
        <end position="1657"/>
    </location>
</feature>
<feature type="region of interest" description="Disordered" evidence="1">
    <location>
        <begin position="1"/>
        <end position="70"/>
    </location>
</feature>
<evidence type="ECO:0000256" key="1">
    <source>
        <dbReference type="SAM" id="MobiDB-lite"/>
    </source>
</evidence>
<dbReference type="InterPro" id="IPR001810">
    <property type="entry name" value="F-box_dom"/>
</dbReference>
<feature type="domain" description="F-box" evidence="2">
    <location>
        <begin position="158"/>
        <end position="204"/>
    </location>
</feature>
<gene>
    <name evidence="3" type="ORF">TWF102_005870</name>
</gene>
<feature type="region of interest" description="Disordered" evidence="1">
    <location>
        <begin position="508"/>
        <end position="530"/>
    </location>
</feature>
<accession>A0A7C8JDA1</accession>
<feature type="compositionally biased region" description="Low complexity" evidence="1">
    <location>
        <begin position="1220"/>
        <end position="1242"/>
    </location>
</feature>
<feature type="compositionally biased region" description="Acidic residues" evidence="1">
    <location>
        <begin position="1614"/>
        <end position="1634"/>
    </location>
</feature>
<feature type="compositionally biased region" description="Basic and acidic residues" evidence="1">
    <location>
        <begin position="1209"/>
        <end position="1219"/>
    </location>
</feature>
<feature type="compositionally biased region" description="Basic and acidic residues" evidence="1">
    <location>
        <begin position="1271"/>
        <end position="1282"/>
    </location>
</feature>
<name>A0A7C8JDA1_ORBOL</name>
<feature type="compositionally biased region" description="Low complexity" evidence="1">
    <location>
        <begin position="604"/>
        <end position="624"/>
    </location>
</feature>
<feature type="compositionally biased region" description="Polar residues" evidence="1">
    <location>
        <begin position="1708"/>
        <end position="1719"/>
    </location>
</feature>
<feature type="compositionally biased region" description="Pro residues" evidence="1">
    <location>
        <begin position="1480"/>
        <end position="1491"/>
    </location>
</feature>
<feature type="region of interest" description="Disordered" evidence="1">
    <location>
        <begin position="1403"/>
        <end position="1719"/>
    </location>
</feature>
<feature type="region of interest" description="Disordered" evidence="1">
    <location>
        <begin position="602"/>
        <end position="625"/>
    </location>
</feature>
<sequence length="1719" mass="191729">MAKSKKRSSKAAAAAAAAAAMKQEETPSTPISTSSIPAAASIKPESRTVSPSPSLHNTLTISGPKFDFDGGLMQEEPEFEEDFIPAEGEEIDLTSLAVPAPAPAEGDHSNGANQKRTMEDDDNMAVGFEDGPTRKKTRLDDGEIETPGSATIIPINSNVPADKLSPQLWTEIFTYIGLPSIGKLRVVSKRFVELLDKEHIWRRCRKIHCPDMPKPAFGMKEWDMWRLVRGTGCMMCNKFEGKVRGQDGMKVYWQFKVRCCEACFRTNVIKEADLVGKPDEQIPVNVMKELVSALPYGLVDSKFGWVPTTIPNPQDVQKVYWKQDIEEVKARYDEALQMDAAEEWLKGLEGEGHGHKADADRMEKWEVRVMQGNSYNPSVGLSQQMPHQQQQQHKKAEKSQVNIAKNNGIPVLVTNDNPHPHSAFLPQSIPTFYQRNRQFGDRSNQEADDVKTRRKTDIEIRCSKLNSPIPAEVLAHCAAFQASVKIAQPLTEQSWNALLPKLLEQRAGAEEHEKQRQSQRKQLEQQLEDRKLLETQERDQWVKKERQWEESQAPVREMIAKIADEEIKNWHGKVTFESAPSFAAAILTIVRTRYYERGGVLETSPVSDPTLPSSSSHPSSGASSEKVRQLVLENMKYVFDNKVKPMTDPFRRELFYCKACKEIAANPAAAAAASGGMMVPPPPPKLYGFEGVIQHYAAKHTTDLSLGTIVVHWRSLWPEEAPFVVDPNEIKRLMIRPPGGHHGHHHNHHQPHHHQAVGLPQAPVLMRPGPPVSVPVGGVPVHGGYPYPPHQPPHGRHQMHPMHHGPTPPPPVVAGPGPQPVMQGYGRGITPHRPSAYPDPGYHPAPVGHHPHVPVGVPPAHPHHGHHAHPSQYPSPSPLAVGDRGQPYPPQYAAPTVYSQHQPQPPQPAPQYGPYASGYPPAQPHPHYGGYEVAPHHRQHGGVYAQQPPVPQPDPYGEAAKREAEATAAAAEAAAAAAAEKDRKDRKDKIRYIANYAEQMWKNLGSIKNLEPSIRALQMIHDTVSSFEEKFKADLPIQLFHESIRTEIDGAMKFLKPGNIKFECRSCPKTSTRTFTLALLFQHFESVHVSRPSLGPSAAESGVKAKRFNWLLDMIRLPVEEEVGKLVGRQGVDVRRIGAVEKVYPGVFQKKIEIPIVPPVATVEVAQTAPKHASKASMSAAEDFLNNLIPQAAAVEQAKKEGSTGSDQVDPRDVDRSEATSRTLQSQSRQRSSRSRSPVSVDSRTRSRSRGHRRRDSYDDYYRRRGPVAREYPDDEYRRYDGADGAYYPPRPPVNRRASPGPYGYEGRFPSPPRRYRMYRPSYDDYDVPPPARERYPGPAPSSPPPQVMRSVRTPGSPTAPAAGVPPPVGGLDYDDPTPPAPVIPVSGHAREARYADDVEYRRAYAPAHPPPHAEYYDRVMERERYPPPPHAAQHPAYYDRPPHAHPPPPPGRYYDEPGYVRHSAPQYYYDDYEYERGRAPPPPHVPPPHHPGGHPVRVYREDYERYYDRERDFGGYPPEERGRGRSRSPMGRDQWEDRERRGYARDSSPSGGSPVQSYRREADTYSNQVDEGLLSGRTLGQLWEEARGQVDSDGSEEGEEDDDEETLCGNENMNEDLEDDEISEFYYETDESADPGSETNESAESGSETGESAESSSETDESAQFGYETDESSGEARMDGRTDPIGPERRITAAGFRPAGLPFHKQGWSSSDVLSVKD</sequence>
<feature type="compositionally biased region" description="Pro residues" evidence="1">
    <location>
        <begin position="1338"/>
        <end position="1347"/>
    </location>
</feature>
<reference evidence="3 4" key="1">
    <citation type="submission" date="2019-06" db="EMBL/GenBank/DDBJ databases">
        <authorList>
            <person name="Palmer J.M."/>
        </authorList>
    </citation>
    <scope>NUCLEOTIDE SEQUENCE [LARGE SCALE GENOMIC DNA]</scope>
    <source>
        <strain evidence="3 4">TWF102</strain>
    </source>
</reference>
<dbReference type="Proteomes" id="UP000475325">
    <property type="component" value="Unassembled WGS sequence"/>
</dbReference>
<feature type="region of interest" description="Disordered" evidence="1">
    <location>
        <begin position="786"/>
        <end position="965"/>
    </location>
</feature>
<protein>
    <recommendedName>
        <fullName evidence="2">F-box domain-containing protein</fullName>
    </recommendedName>
</protein>
<dbReference type="SUPFAM" id="SSF81383">
    <property type="entry name" value="F-box domain"/>
    <property type="match status" value="1"/>
</dbReference>
<feature type="region of interest" description="Disordered" evidence="1">
    <location>
        <begin position="100"/>
        <end position="151"/>
    </location>
</feature>
<dbReference type="SMART" id="SM00256">
    <property type="entry name" value="FBOX"/>
    <property type="match status" value="1"/>
</dbReference>
<feature type="compositionally biased region" description="Low complexity" evidence="1">
    <location>
        <begin position="10"/>
        <end position="42"/>
    </location>
</feature>
<dbReference type="InterPro" id="IPR057214">
    <property type="entry name" value="DUF7892"/>
</dbReference>
<feature type="compositionally biased region" description="Basic residues" evidence="1">
    <location>
        <begin position="1246"/>
        <end position="1255"/>
    </location>
</feature>
<evidence type="ECO:0000313" key="4">
    <source>
        <dbReference type="Proteomes" id="UP000475325"/>
    </source>
</evidence>
<feature type="compositionally biased region" description="Basic and acidic residues" evidence="1">
    <location>
        <begin position="1675"/>
        <end position="1692"/>
    </location>
</feature>
<dbReference type="InterPro" id="IPR036047">
    <property type="entry name" value="F-box-like_dom_sf"/>
</dbReference>
<feature type="compositionally biased region" description="Basic residues" evidence="1">
    <location>
        <begin position="793"/>
        <end position="803"/>
    </location>
</feature>
<evidence type="ECO:0000259" key="2">
    <source>
        <dbReference type="PROSITE" id="PS50181"/>
    </source>
</evidence>
<feature type="compositionally biased region" description="Basic and acidic residues" evidence="1">
    <location>
        <begin position="1534"/>
        <end position="1545"/>
    </location>
</feature>
<feature type="compositionally biased region" description="Low complexity" evidence="1">
    <location>
        <begin position="1354"/>
        <end position="1363"/>
    </location>
</feature>
<feature type="compositionally biased region" description="Basic and acidic residues" evidence="1">
    <location>
        <begin position="1415"/>
        <end position="1426"/>
    </location>
</feature>
<dbReference type="EMBL" id="WIQW01000003">
    <property type="protein sequence ID" value="KAF3112131.1"/>
    <property type="molecule type" value="Genomic_DNA"/>
</dbReference>
<feature type="compositionally biased region" description="Acidic residues" evidence="1">
    <location>
        <begin position="1594"/>
        <end position="1607"/>
    </location>
</feature>
<proteinExistence type="predicted"/>
<comment type="caution">
    <text evidence="3">The sequence shown here is derived from an EMBL/GenBank/DDBJ whole genome shotgun (WGS) entry which is preliminary data.</text>
</comment>
<feature type="region of interest" description="Disordered" evidence="1">
    <location>
        <begin position="1196"/>
        <end position="1389"/>
    </location>
</feature>
<feature type="compositionally biased region" description="Pro residues" evidence="1">
    <location>
        <begin position="806"/>
        <end position="819"/>
    </location>
</feature>
<feature type="compositionally biased region" description="Polar residues" evidence="1">
    <location>
        <begin position="47"/>
        <end position="61"/>
    </location>
</feature>
<dbReference type="Pfam" id="PF25422">
    <property type="entry name" value="DUF7892"/>
    <property type="match status" value="1"/>
</dbReference>
<evidence type="ECO:0000313" key="3">
    <source>
        <dbReference type="EMBL" id="KAF3112131.1"/>
    </source>
</evidence>
<organism evidence="3 4">
    <name type="scientific">Orbilia oligospora</name>
    <name type="common">Nematode-trapping fungus</name>
    <name type="synonym">Arthrobotrys oligospora</name>
    <dbReference type="NCBI Taxonomy" id="2813651"/>
    <lineage>
        <taxon>Eukaryota</taxon>
        <taxon>Fungi</taxon>
        <taxon>Dikarya</taxon>
        <taxon>Ascomycota</taxon>
        <taxon>Pezizomycotina</taxon>
        <taxon>Orbiliomycetes</taxon>
        <taxon>Orbiliales</taxon>
        <taxon>Orbiliaceae</taxon>
        <taxon>Orbilia</taxon>
    </lineage>
</organism>
<feature type="compositionally biased region" description="Polar residues" evidence="1">
    <location>
        <begin position="1548"/>
        <end position="1557"/>
    </location>
</feature>